<protein>
    <recommendedName>
        <fullName evidence="3">Lipoprotein</fullName>
    </recommendedName>
</protein>
<dbReference type="PROSITE" id="PS51257">
    <property type="entry name" value="PROKAR_LIPOPROTEIN"/>
    <property type="match status" value="1"/>
</dbReference>
<sequence>MKNIDKFLLPLVIILFLSCNKNQVTTQVHYLLTNIQVFGVLLPSVVY</sequence>
<keyword evidence="2" id="KW-1185">Reference proteome</keyword>
<dbReference type="AlphaFoldDB" id="I3Z798"/>
<reference evidence="2" key="1">
    <citation type="submission" date="2012-06" db="EMBL/GenBank/DDBJ databases">
        <title>The complete genome of Belliella baltica DSM 15883.</title>
        <authorList>
            <person name="Lucas S."/>
            <person name="Copeland A."/>
            <person name="Lapidus A."/>
            <person name="Goodwin L."/>
            <person name="Pitluck S."/>
            <person name="Peters L."/>
            <person name="Mikhailova N."/>
            <person name="Davenport K."/>
            <person name="Kyrpides N."/>
            <person name="Mavromatis K."/>
            <person name="Pagani I."/>
            <person name="Ivanova N."/>
            <person name="Ovchinnikova G."/>
            <person name="Zeytun A."/>
            <person name="Detter J.C."/>
            <person name="Han C."/>
            <person name="Land M."/>
            <person name="Hauser L."/>
            <person name="Markowitz V."/>
            <person name="Cheng J.-F."/>
            <person name="Hugenholtz P."/>
            <person name="Woyke T."/>
            <person name="Wu D."/>
            <person name="Tindall B."/>
            <person name="Pomrenke H."/>
            <person name="Brambilla E."/>
            <person name="Klenk H.-P."/>
            <person name="Eisen J.A."/>
        </authorList>
    </citation>
    <scope>NUCLEOTIDE SEQUENCE [LARGE SCALE GENOMIC DNA]</scope>
    <source>
        <strain evidence="2">DSM 15883 / CIP 108006 / LMG 21964 / BA134</strain>
    </source>
</reference>
<organism evidence="1 2">
    <name type="scientific">Belliella baltica (strain DSM 15883 / CIP 108006 / LMG 21964 / BA134)</name>
    <dbReference type="NCBI Taxonomy" id="866536"/>
    <lineage>
        <taxon>Bacteria</taxon>
        <taxon>Pseudomonadati</taxon>
        <taxon>Bacteroidota</taxon>
        <taxon>Cytophagia</taxon>
        <taxon>Cytophagales</taxon>
        <taxon>Cyclobacteriaceae</taxon>
        <taxon>Belliella</taxon>
    </lineage>
</organism>
<dbReference type="KEGG" id="bbd:Belba_2566"/>
<dbReference type="HOGENOM" id="CLU_3165075_0_0_10"/>
<gene>
    <name evidence="1" type="ordered locus">Belba_2566</name>
</gene>
<evidence type="ECO:0008006" key="3">
    <source>
        <dbReference type="Google" id="ProtNLM"/>
    </source>
</evidence>
<dbReference type="EMBL" id="CP003281">
    <property type="protein sequence ID" value="AFL85116.1"/>
    <property type="molecule type" value="Genomic_DNA"/>
</dbReference>
<proteinExistence type="predicted"/>
<evidence type="ECO:0000313" key="1">
    <source>
        <dbReference type="EMBL" id="AFL85116.1"/>
    </source>
</evidence>
<dbReference type="Proteomes" id="UP000006050">
    <property type="component" value="Chromosome"/>
</dbReference>
<name>I3Z798_BELBD</name>
<accession>I3Z798</accession>
<evidence type="ECO:0000313" key="2">
    <source>
        <dbReference type="Proteomes" id="UP000006050"/>
    </source>
</evidence>
<dbReference type="STRING" id="866536.Belba_2566"/>